<evidence type="ECO:0000313" key="5">
    <source>
        <dbReference type="EMBL" id="CAL1357346.1"/>
    </source>
</evidence>
<keyword evidence="2" id="KW-0677">Repeat</keyword>
<gene>
    <name evidence="5" type="ORF">LTRI10_LOCUS4987</name>
</gene>
<sequence length="131" mass="14244">MAMQVGRLDARMATVLISSLIVTMINVGGALDPLCGASNEWFCSPTDFNIPDAQDHLLRKLTVTINCDEARYRNSPLVAYVHTSCAIANGGTCGDCLRRATQIMSENCPGKDGAQYGNEECCARYELNNFC</sequence>
<evidence type="ECO:0000256" key="2">
    <source>
        <dbReference type="ARBA" id="ARBA00022737"/>
    </source>
</evidence>
<dbReference type="Gene3D" id="3.30.430.20">
    <property type="entry name" value="Gnk2 domain, C-X8-C-X2-C motif"/>
    <property type="match status" value="1"/>
</dbReference>
<dbReference type="EMBL" id="OZ034813">
    <property type="protein sequence ID" value="CAL1357346.1"/>
    <property type="molecule type" value="Genomic_DNA"/>
</dbReference>
<keyword evidence="1 3" id="KW-0732">Signal</keyword>
<feature type="signal peptide" evidence="3">
    <location>
        <begin position="1"/>
        <end position="30"/>
    </location>
</feature>
<evidence type="ECO:0000259" key="4">
    <source>
        <dbReference type="PROSITE" id="PS51473"/>
    </source>
</evidence>
<protein>
    <recommendedName>
        <fullName evidence="4">Gnk2-homologous domain-containing protein</fullName>
    </recommendedName>
</protein>
<feature type="chain" id="PRO_5043976751" description="Gnk2-homologous domain-containing protein" evidence="3">
    <location>
        <begin position="31"/>
        <end position="131"/>
    </location>
</feature>
<organism evidence="5 6">
    <name type="scientific">Linum trigynum</name>
    <dbReference type="NCBI Taxonomy" id="586398"/>
    <lineage>
        <taxon>Eukaryota</taxon>
        <taxon>Viridiplantae</taxon>
        <taxon>Streptophyta</taxon>
        <taxon>Embryophyta</taxon>
        <taxon>Tracheophyta</taxon>
        <taxon>Spermatophyta</taxon>
        <taxon>Magnoliopsida</taxon>
        <taxon>eudicotyledons</taxon>
        <taxon>Gunneridae</taxon>
        <taxon>Pentapetalae</taxon>
        <taxon>rosids</taxon>
        <taxon>fabids</taxon>
        <taxon>Malpighiales</taxon>
        <taxon>Linaceae</taxon>
        <taxon>Linum</taxon>
    </lineage>
</organism>
<dbReference type="Proteomes" id="UP001497516">
    <property type="component" value="Chromosome 1"/>
</dbReference>
<evidence type="ECO:0000256" key="3">
    <source>
        <dbReference type="SAM" id="SignalP"/>
    </source>
</evidence>
<proteinExistence type="predicted"/>
<dbReference type="AlphaFoldDB" id="A0AAV2CNS7"/>
<dbReference type="InterPro" id="IPR038408">
    <property type="entry name" value="GNK2_sf"/>
</dbReference>
<dbReference type="InterPro" id="IPR002902">
    <property type="entry name" value="GNK2"/>
</dbReference>
<evidence type="ECO:0000313" key="6">
    <source>
        <dbReference type="Proteomes" id="UP001497516"/>
    </source>
</evidence>
<reference evidence="5 6" key="1">
    <citation type="submission" date="2024-04" db="EMBL/GenBank/DDBJ databases">
        <authorList>
            <person name="Fracassetti M."/>
        </authorList>
    </citation>
    <scope>NUCLEOTIDE SEQUENCE [LARGE SCALE GENOMIC DNA]</scope>
</reference>
<keyword evidence="6" id="KW-1185">Reference proteome</keyword>
<name>A0AAV2CNS7_9ROSI</name>
<dbReference type="PROSITE" id="PS51473">
    <property type="entry name" value="GNK2"/>
    <property type="match status" value="1"/>
</dbReference>
<accession>A0AAV2CNS7</accession>
<feature type="domain" description="Gnk2-homologous" evidence="4">
    <location>
        <begin position="31"/>
        <end position="130"/>
    </location>
</feature>
<evidence type="ECO:0000256" key="1">
    <source>
        <dbReference type="ARBA" id="ARBA00022729"/>
    </source>
</evidence>